<feature type="non-terminal residue" evidence="1">
    <location>
        <position position="26"/>
    </location>
</feature>
<evidence type="ECO:0000313" key="1">
    <source>
        <dbReference type="EMBL" id="SVA71614.1"/>
    </source>
</evidence>
<protein>
    <submittedName>
        <fullName evidence="1">Uncharacterized protein</fullName>
    </submittedName>
</protein>
<sequence>MYFRVRGYEPRGWEFEILRARQINGI</sequence>
<dbReference type="EMBL" id="UINC01017314">
    <property type="protein sequence ID" value="SVA71614.1"/>
    <property type="molecule type" value="Genomic_DNA"/>
</dbReference>
<reference evidence="1" key="1">
    <citation type="submission" date="2018-05" db="EMBL/GenBank/DDBJ databases">
        <authorList>
            <person name="Lanie J.A."/>
            <person name="Ng W.-L."/>
            <person name="Kazmierczak K.M."/>
            <person name="Andrzejewski T.M."/>
            <person name="Davidsen T.M."/>
            <person name="Wayne K.J."/>
            <person name="Tettelin H."/>
            <person name="Glass J.I."/>
            <person name="Rusch D."/>
            <person name="Podicherti R."/>
            <person name="Tsui H.-C.T."/>
            <person name="Winkler M.E."/>
        </authorList>
    </citation>
    <scope>NUCLEOTIDE SEQUENCE</scope>
</reference>
<gene>
    <name evidence="1" type="ORF">METZ01_LOCUS124468</name>
</gene>
<dbReference type="AlphaFoldDB" id="A0A381Y3L8"/>
<accession>A0A381Y3L8</accession>
<organism evidence="1">
    <name type="scientific">marine metagenome</name>
    <dbReference type="NCBI Taxonomy" id="408172"/>
    <lineage>
        <taxon>unclassified sequences</taxon>
        <taxon>metagenomes</taxon>
        <taxon>ecological metagenomes</taxon>
    </lineage>
</organism>
<name>A0A381Y3L8_9ZZZZ</name>
<proteinExistence type="predicted"/>